<dbReference type="EMBL" id="KI894013">
    <property type="protein sequence ID" value="OCF48662.1"/>
    <property type="molecule type" value="Genomic_DNA"/>
</dbReference>
<reference evidence="4" key="1">
    <citation type="submission" date="2013-07" db="EMBL/GenBank/DDBJ databases">
        <title>The Genome Sequence of Cryptococcus pinus CBS10737.</title>
        <authorList>
            <consortium name="The Broad Institute Genome Sequencing Platform"/>
            <person name="Cuomo C."/>
            <person name="Litvintseva A."/>
            <person name="Chen Y."/>
            <person name="Heitman J."/>
            <person name="Sun S."/>
            <person name="Springer D."/>
            <person name="Dromer F."/>
            <person name="Young S.K."/>
            <person name="Zeng Q."/>
            <person name="Gargeya S."/>
            <person name="Fitzgerald M."/>
            <person name="Abouelleil A."/>
            <person name="Alvarado L."/>
            <person name="Berlin A.M."/>
            <person name="Chapman S.B."/>
            <person name="Dewar J."/>
            <person name="Goldberg J."/>
            <person name="Griggs A."/>
            <person name="Gujja S."/>
            <person name="Hansen M."/>
            <person name="Howarth C."/>
            <person name="Imamovic A."/>
            <person name="Larimer J."/>
            <person name="McCowan C."/>
            <person name="Murphy C."/>
            <person name="Pearson M."/>
            <person name="Priest M."/>
            <person name="Roberts A."/>
            <person name="Saif S."/>
            <person name="Shea T."/>
            <person name="Sykes S."/>
            <person name="Wortman J."/>
            <person name="Nusbaum C."/>
            <person name="Birren B."/>
        </authorList>
    </citation>
    <scope>NUCLEOTIDE SEQUENCE [LARGE SCALE GENOMIC DNA]</scope>
    <source>
        <strain evidence="4">CBS 10737</strain>
    </source>
</reference>
<feature type="compositionally biased region" description="Low complexity" evidence="1">
    <location>
        <begin position="1018"/>
        <end position="1032"/>
    </location>
</feature>
<evidence type="ECO:0000313" key="5">
    <source>
        <dbReference type="EMBL" id="WWC73050.1"/>
    </source>
</evidence>
<evidence type="ECO:0000259" key="3">
    <source>
        <dbReference type="SMART" id="SM00736"/>
    </source>
</evidence>
<keyword evidence="6" id="KW-1185">Reference proteome</keyword>
<dbReference type="KEGG" id="kpin:30173811"/>
<dbReference type="Gene3D" id="2.60.40.10">
    <property type="entry name" value="Immunoglobulins"/>
    <property type="match status" value="2"/>
</dbReference>
<feature type="signal peptide" evidence="2">
    <location>
        <begin position="1"/>
        <end position="19"/>
    </location>
</feature>
<dbReference type="EMBL" id="CP144528">
    <property type="protein sequence ID" value="WWC73050.1"/>
    <property type="molecule type" value="Genomic_DNA"/>
</dbReference>
<feature type="region of interest" description="Disordered" evidence="1">
    <location>
        <begin position="931"/>
        <end position="1040"/>
    </location>
</feature>
<feature type="domain" description="Dystroglycan-type cadherin-like" evidence="3">
    <location>
        <begin position="153"/>
        <end position="248"/>
    </location>
</feature>
<feature type="compositionally biased region" description="Polar residues" evidence="1">
    <location>
        <begin position="870"/>
        <end position="883"/>
    </location>
</feature>
<reference evidence="5" key="4">
    <citation type="submission" date="2024-02" db="EMBL/GenBank/DDBJ databases">
        <title>Comparative genomics of Cryptococcus and Kwoniella reveals pathogenesis evolution and contrasting modes of karyotype evolution via chromosome fusion or intercentromeric recombination.</title>
        <authorList>
            <person name="Coelho M.A."/>
            <person name="David-Palma M."/>
            <person name="Shea T."/>
            <person name="Bowers K."/>
            <person name="McGinley-Smith S."/>
            <person name="Mohammad A.W."/>
            <person name="Gnirke A."/>
            <person name="Yurkov A.M."/>
            <person name="Nowrousian M."/>
            <person name="Sun S."/>
            <person name="Cuomo C.A."/>
            <person name="Heitman J."/>
        </authorList>
    </citation>
    <scope>NUCLEOTIDE SEQUENCE</scope>
    <source>
        <strain evidence="5">CBS 10737</strain>
    </source>
</reference>
<feature type="compositionally biased region" description="Low complexity" evidence="1">
    <location>
        <begin position="737"/>
        <end position="747"/>
    </location>
</feature>
<feature type="region of interest" description="Disordered" evidence="1">
    <location>
        <begin position="807"/>
        <end position="883"/>
    </location>
</feature>
<feature type="domain" description="Dystroglycan-type cadherin-like" evidence="3">
    <location>
        <begin position="26"/>
        <end position="122"/>
    </location>
</feature>
<reference evidence="4" key="3">
    <citation type="submission" date="2016-07" db="EMBL/GenBank/DDBJ databases">
        <title>Evolution of pathogenesis and genome organization in the Tremellales.</title>
        <authorList>
            <person name="Cuomo C."/>
            <person name="Litvintseva A."/>
            <person name="Heitman J."/>
            <person name="Chen Y."/>
            <person name="Sun S."/>
            <person name="Springer D."/>
            <person name="Dromer F."/>
            <person name="Young S."/>
            <person name="Zeng Q."/>
            <person name="Chapman S."/>
            <person name="Gujja S."/>
            <person name="Saif S."/>
            <person name="Birren B."/>
        </authorList>
    </citation>
    <scope>NUCLEOTIDE SEQUENCE</scope>
    <source>
        <strain evidence="4">CBS 10737</strain>
    </source>
</reference>
<protein>
    <recommendedName>
        <fullName evidence="3">Dystroglycan-type cadherin-like domain-containing protein</fullName>
    </recommendedName>
</protein>
<dbReference type="SUPFAM" id="SSF49313">
    <property type="entry name" value="Cadherin-like"/>
    <property type="match status" value="2"/>
</dbReference>
<accession>A0A1B9HZG2</accession>
<reference evidence="5" key="2">
    <citation type="submission" date="2013-07" db="EMBL/GenBank/DDBJ databases">
        <authorList>
            <consortium name="The Broad Institute Genome Sequencing Platform"/>
            <person name="Cuomo C."/>
            <person name="Litvintseva A."/>
            <person name="Chen Y."/>
            <person name="Heitman J."/>
            <person name="Sun S."/>
            <person name="Springer D."/>
            <person name="Dromer F."/>
            <person name="Young S.K."/>
            <person name="Zeng Q."/>
            <person name="Gargeya S."/>
            <person name="Fitzgerald M."/>
            <person name="Abouelleil A."/>
            <person name="Alvarado L."/>
            <person name="Berlin A.M."/>
            <person name="Chapman S.B."/>
            <person name="Dewar J."/>
            <person name="Goldberg J."/>
            <person name="Griggs A."/>
            <person name="Gujja S."/>
            <person name="Hansen M."/>
            <person name="Howarth C."/>
            <person name="Imamovic A."/>
            <person name="Larimer J."/>
            <person name="McCowan C."/>
            <person name="Murphy C."/>
            <person name="Pearson M."/>
            <person name="Priest M."/>
            <person name="Roberts A."/>
            <person name="Saif S."/>
            <person name="Shea T."/>
            <person name="Sykes S."/>
            <person name="Wortman J."/>
            <person name="Nusbaum C."/>
            <person name="Birren B."/>
        </authorList>
    </citation>
    <scope>NUCLEOTIDE SEQUENCE</scope>
    <source>
        <strain evidence="5">CBS 10737</strain>
    </source>
</reference>
<feature type="compositionally biased region" description="Polar residues" evidence="1">
    <location>
        <begin position="851"/>
        <end position="860"/>
    </location>
</feature>
<name>A0A1B9HZG2_9TREE</name>
<feature type="region of interest" description="Disordered" evidence="1">
    <location>
        <begin position="728"/>
        <end position="762"/>
    </location>
</feature>
<sequence length="1156" mass="123593">MLFPAILAWLSLLSTLILASSIGTLTVSQSLNQQFPPVGRVDQPFEWTFSADTFSPATSLSYTAFNLPPWLSFVGSTRTFSGNPTSDDVGTRSVQITATTTDGQSSISDHVALVVSDLEGNITLGHSVADQLSLPKSTSITSAYPFKSSSPNYPGVRVPPNWSFSLGFTPTTFIAPTRVYYSATLKDGSPLPGWLSFNNQTVTFDGVTPADSPDGQILDILLSGSDTFGFSDIQQSFTILISAHDLQLINPLIMNMTLGYPGEIGLRTLLKSDISIDGNDGDLNISDLTTVELDTSSLGWLTYNPANMSVTGSAPSNQQSVELPLDITDKYGDTLNTTIKMAFYPSIFKSDKIEPIILESNKLATISLGQYLSNSTTDDINITASFDPKDASSWLTLSDDQRYLTGTTPENPDYDDVVVSLRAQDLITNAYSKSTMTLSLFSNSTASVNHTSHTHSHGLSTGTTAAISVVCSLVGILLVIFLLMQWRRRKASDGTSRSMNGYGSKSPTMDEEGKWSYEAAETPALEYVEKMGGDPATTQMLVLGRIDGGSSETVVGAYGQPNALPHLRMGSGGNGQSTMNSNGSRLKRSFLSNPFSKSDKRVIPKISNPIIMPSLSNAAFQAQLAAAVDKAGIVKRDTVYTTGDDQSESERSVGEFTATPSYLTGSQIDRSQNSSKLSQRSDMTGNSSSYLDRETIITDDSKFAKTSIGGQSSRASWESEPPFVWTTGDTPAPGETSFRSSARSSSSGVTTNETHISIDPNAPTQRADFKITNIPMPISSSSSARRIANRAGSPIGSINSESEGISIDNIHFPTDSDLAHTETSSLSGDDPNNGVIIQTASRIDARRTLDSPATASLASSHTERAPSAAGSINSQNSRAVPSPVMTTHSRLVSFGKQKKVEVENPNPNKRGSISHSAVIEAGSIGLGIGLGTSKINPTTTNNERERIFTPSPPPESPLPLPPNTKAITRPIVDGSRSSSSSNSLPSLPNTLPSLPALPTTSSIASKASIGSNKKSKLKSTTTSSSSIPISLKNKGKSPLTSPQRILLGVSEPFHFYPPLSITPSNSSSTNSSGSTSRDNDDVEYIAFVEKKLTSTKKNGSLIINLTELPDWLHFEDGELWGVPRQQDRGEIDIRIVERRSDDEKVVGRFSLEVVGR</sequence>
<proteinExistence type="predicted"/>
<evidence type="ECO:0000313" key="6">
    <source>
        <dbReference type="Proteomes" id="UP000094020"/>
    </source>
</evidence>
<dbReference type="AlphaFoldDB" id="A0A1B9HZG2"/>
<feature type="chain" id="PRO_5008628210" description="Dystroglycan-type cadherin-like domain-containing protein" evidence="2">
    <location>
        <begin position="20"/>
        <end position="1156"/>
    </location>
</feature>
<evidence type="ECO:0000256" key="2">
    <source>
        <dbReference type="SAM" id="SignalP"/>
    </source>
</evidence>
<dbReference type="STRING" id="1296096.A0A1B9HZG2"/>
<evidence type="ECO:0000313" key="4">
    <source>
        <dbReference type="EMBL" id="OCF48662.1"/>
    </source>
</evidence>
<evidence type="ECO:0000256" key="1">
    <source>
        <dbReference type="SAM" id="MobiDB-lite"/>
    </source>
</evidence>
<dbReference type="RefSeq" id="XP_019009881.1">
    <property type="nucleotide sequence ID" value="XM_019157163.1"/>
</dbReference>
<feature type="region of interest" description="Disordered" evidence="1">
    <location>
        <begin position="641"/>
        <end position="691"/>
    </location>
</feature>
<dbReference type="GO" id="GO:0016020">
    <property type="term" value="C:membrane"/>
    <property type="evidence" value="ECO:0007669"/>
    <property type="project" value="InterPro"/>
</dbReference>
<dbReference type="Pfam" id="PF05345">
    <property type="entry name" value="He_PIG"/>
    <property type="match status" value="1"/>
</dbReference>
<feature type="compositionally biased region" description="Low complexity" evidence="1">
    <location>
        <begin position="977"/>
        <end position="1002"/>
    </location>
</feature>
<dbReference type="InterPro" id="IPR015919">
    <property type="entry name" value="Cadherin-like_sf"/>
</dbReference>
<dbReference type="SMART" id="SM00736">
    <property type="entry name" value="CADG"/>
    <property type="match status" value="2"/>
</dbReference>
<dbReference type="InterPro" id="IPR006644">
    <property type="entry name" value="Cadg"/>
</dbReference>
<dbReference type="GO" id="GO:0005509">
    <property type="term" value="F:calcium ion binding"/>
    <property type="evidence" value="ECO:0007669"/>
    <property type="project" value="InterPro"/>
</dbReference>
<dbReference type="InterPro" id="IPR013783">
    <property type="entry name" value="Ig-like_fold"/>
</dbReference>
<feature type="compositionally biased region" description="Polar residues" evidence="1">
    <location>
        <begin position="658"/>
        <end position="690"/>
    </location>
</feature>
<keyword evidence="2" id="KW-0732">Signal</keyword>
<feature type="compositionally biased region" description="Pro residues" evidence="1">
    <location>
        <begin position="950"/>
        <end position="962"/>
    </location>
</feature>
<dbReference type="OrthoDB" id="414243at2759"/>
<gene>
    <name evidence="4" type="ORF">I206_05442</name>
    <name evidence="5" type="ORF">I206_107015</name>
</gene>
<dbReference type="GeneID" id="30173811"/>
<dbReference type="Proteomes" id="UP000094020">
    <property type="component" value="Chromosome 10"/>
</dbReference>
<organism evidence="4">
    <name type="scientific">Kwoniella pini CBS 10737</name>
    <dbReference type="NCBI Taxonomy" id="1296096"/>
    <lineage>
        <taxon>Eukaryota</taxon>
        <taxon>Fungi</taxon>
        <taxon>Dikarya</taxon>
        <taxon>Basidiomycota</taxon>
        <taxon>Agaricomycotina</taxon>
        <taxon>Tremellomycetes</taxon>
        <taxon>Tremellales</taxon>
        <taxon>Cryptococcaceae</taxon>
        <taxon>Kwoniella</taxon>
    </lineage>
</organism>